<evidence type="ECO:0000256" key="4">
    <source>
        <dbReference type="ARBA" id="ARBA00022676"/>
    </source>
</evidence>
<keyword evidence="8" id="KW-0934">Plastid</keyword>
<dbReference type="EMBL" id="KZ772737">
    <property type="protein sequence ID" value="PTQ36201.1"/>
    <property type="molecule type" value="Genomic_DNA"/>
</dbReference>
<feature type="compositionally biased region" description="Polar residues" evidence="10">
    <location>
        <begin position="154"/>
        <end position="171"/>
    </location>
</feature>
<comment type="subcellular location">
    <subcellularLocation>
        <location evidence="8">Plastid</location>
        <location evidence="8">Chloroplast</location>
    </subcellularLocation>
    <subcellularLocation>
        <location evidence="8">Plastid</location>
        <location evidence="8">Amyloplast</location>
    </subcellularLocation>
</comment>
<dbReference type="EMBL" id="KZ772737">
    <property type="protein sequence ID" value="PTQ36202.1"/>
    <property type="molecule type" value="Genomic_DNA"/>
</dbReference>
<dbReference type="EC" id="2.4.1.-" evidence="8"/>
<keyword evidence="8" id="KW-0035">Amyloplast</keyword>
<evidence type="ECO:0000256" key="3">
    <source>
        <dbReference type="ARBA" id="ARBA00010281"/>
    </source>
</evidence>
<comment type="pathway">
    <text evidence="2 8">Glycan biosynthesis; starch biosynthesis.</text>
</comment>
<dbReference type="EMBL" id="KZ772737">
    <property type="protein sequence ID" value="PTQ36204.1"/>
    <property type="molecule type" value="Genomic_DNA"/>
</dbReference>
<dbReference type="Gene3D" id="3.40.50.2000">
    <property type="entry name" value="Glycogen Phosphorylase B"/>
    <property type="match status" value="2"/>
</dbReference>
<dbReference type="EMBL" id="KZ772737">
    <property type="protein sequence ID" value="PTQ36200.1"/>
    <property type="molecule type" value="Genomic_DNA"/>
</dbReference>
<evidence type="ECO:0000259" key="11">
    <source>
        <dbReference type="Pfam" id="PF00534"/>
    </source>
</evidence>
<keyword evidence="6 8" id="KW-0750">Starch biosynthesis</keyword>
<dbReference type="PANTHER" id="PTHR46083">
    <property type="match status" value="1"/>
</dbReference>
<evidence type="ECO:0000256" key="1">
    <source>
        <dbReference type="ARBA" id="ARBA00001478"/>
    </source>
</evidence>
<dbReference type="InterPro" id="IPR001296">
    <property type="entry name" value="Glyco_trans_1"/>
</dbReference>
<dbReference type="Pfam" id="PF08323">
    <property type="entry name" value="Glyco_transf_5"/>
    <property type="match status" value="1"/>
</dbReference>
<dbReference type="InterPro" id="IPR013534">
    <property type="entry name" value="Starch_synth_cat_dom"/>
</dbReference>
<sequence length="731" mass="80886">MAHLLSWAQGIVPNPRSPGVHHDNVHFQGSFKSVPTWAGRATVLYQPKSGDSCSNSLLRNSRAIRFSATSRPDSQGRTDATSVEPVETTEGRIAKLLAANERLLARIADLEKVVNEVRAENAGYIEDKASATPVASSSQAPNAFKSPEPGISLESDSGTGAVTVENSSLSQQPLPAAQEATLILSQLANIRWPSPNDEVPFWMRKSNVHDHVTSFIDNSGAGRKIEPDKNPLYIVHVTAELAPVAKVGGLGDVVTGLGRTCMERGHKVLVMLPFYESIDTTQVEGLAEAETFSSFHKGSWLPVKSFHGKVAGVPVLLIRTDNNLFKGSQIYGGDYDEMEAYLFFSRACLERMQVTGDQPDVIHIHEWHTGVLAMLYWDMYNHLSLKKPRIVLTIHNMEHYGECRVEQLNMCGLDGSAYGTIDRAIDERTIGHNPERLSLLKGGIVYSNAVTTVSPTYANETLCSGWLANTLLRNRSKYFGILNGIDTTVWDPASDPCLPMQYNARKIFGKLVCKQYVQRGLGLEADDLVGDGIQLVRRKQTPLVICITRLVAQKGIHLIRHAINQIGERGGQFVLLGTAPDPRVQAEFEQMSQKLQTSKNIRLLTFYSEDLAHKLYAAGDIVLVPSMFEPCGLTQMIGMRYGAIPVVRRTGGLADTVFDIDDPKNKNRGNGFVFDGISEDSLDSALNRALTYHQERREWWQDLTARVMELDHSWNKSAAEYLNLYNNVRVG</sequence>
<organism evidence="13 14">
    <name type="scientific">Marchantia polymorpha</name>
    <name type="common">Common liverwort</name>
    <name type="synonym">Marchantia aquatica</name>
    <dbReference type="NCBI Taxonomy" id="3197"/>
    <lineage>
        <taxon>Eukaryota</taxon>
        <taxon>Viridiplantae</taxon>
        <taxon>Streptophyta</taxon>
        <taxon>Embryophyta</taxon>
        <taxon>Marchantiophyta</taxon>
        <taxon>Marchantiopsida</taxon>
        <taxon>Marchantiidae</taxon>
        <taxon>Marchantiales</taxon>
        <taxon>Marchantiaceae</taxon>
        <taxon>Marchantia</taxon>
    </lineage>
</organism>
<reference evidence="13" key="2">
    <citation type="submission" date="2017-12" db="EMBL/GenBank/DDBJ databases">
        <title>WGS assembly of Marchantia polymorpha.</title>
        <authorList>
            <person name="Bowman J.L."/>
            <person name="Kohchi T."/>
            <person name="Yamato K.T."/>
            <person name="Jenkins J."/>
            <person name="Shu S."/>
            <person name="Ishizaki K."/>
            <person name="Yamaoka S."/>
            <person name="Nishihama R."/>
            <person name="Nakamura Y."/>
            <person name="Berger F."/>
            <person name="Adam C."/>
            <person name="Aki S.S."/>
            <person name="Althoff F."/>
            <person name="Araki T."/>
            <person name="Arteaga-Vazquez M.A."/>
            <person name="Balasubrmanian S."/>
            <person name="Bauer D."/>
            <person name="Boehm C.R."/>
            <person name="Briginshaw L."/>
            <person name="Caballero-Perez J."/>
            <person name="Catarino B."/>
            <person name="Chen F."/>
            <person name="Chiyoda S."/>
            <person name="Chovatia M."/>
            <person name="Davies K.M."/>
            <person name="Delmans M."/>
            <person name="Demura T."/>
            <person name="Dierschke T."/>
            <person name="Dolan L."/>
            <person name="Dorantes-Acosta A.E."/>
            <person name="Eklund D.M."/>
            <person name="Florent S.N."/>
            <person name="Flores-Sandoval E."/>
            <person name="Fujiyama A."/>
            <person name="Fukuzawa H."/>
            <person name="Galik B."/>
            <person name="Grimanelli D."/>
            <person name="Grimwood J."/>
            <person name="Grossniklaus U."/>
            <person name="Hamada T."/>
            <person name="Haseloff J."/>
            <person name="Hetherington A.J."/>
            <person name="Higo A."/>
            <person name="Hirakawa Y."/>
            <person name="Hundley H.N."/>
            <person name="Ikeda Y."/>
            <person name="Inoue K."/>
            <person name="Inoue S."/>
            <person name="Ishida S."/>
            <person name="Jia Q."/>
            <person name="Kakita M."/>
            <person name="Kanazawa T."/>
            <person name="Kawai Y."/>
            <person name="Kawashima T."/>
            <person name="Kennedy M."/>
            <person name="Kinose K."/>
            <person name="Kinoshita T."/>
            <person name="Kohara Y."/>
            <person name="Koide E."/>
            <person name="Komatsu K."/>
            <person name="Kopischke S."/>
            <person name="Kubo M."/>
            <person name="Kyozuka J."/>
            <person name="Lagercrantz U."/>
            <person name="Lin S.S."/>
            <person name="Lindquist E."/>
            <person name="Lipzen A.M."/>
            <person name="Lu C."/>
            <person name="Luna E.D."/>
            <person name="Martienssen R.A."/>
            <person name="Minamino N."/>
            <person name="Mizutani M."/>
            <person name="Mizutani M."/>
            <person name="Mochizuki N."/>
            <person name="Monte I."/>
            <person name="Mosher R."/>
            <person name="Nagasaki H."/>
            <person name="Nakagami H."/>
            <person name="Naramoto S."/>
            <person name="Nishitani K."/>
            <person name="Ohtani M."/>
            <person name="Okamoto T."/>
            <person name="Okumura M."/>
            <person name="Phillips J."/>
            <person name="Pollak B."/>
            <person name="Reinders A."/>
            <person name="Roevekamp M."/>
            <person name="Sano R."/>
            <person name="Sawa S."/>
            <person name="Schmid M.W."/>
            <person name="Shirakawa M."/>
            <person name="Solano R."/>
            <person name="Spunde A."/>
            <person name="Suetsugu N."/>
            <person name="Sugano S."/>
            <person name="Sugiyama A."/>
            <person name="Sun R."/>
            <person name="Suzuki Y."/>
            <person name="Takenaka M."/>
            <person name="Takezawa D."/>
            <person name="Tomogane H."/>
            <person name="Tsuzuki M."/>
            <person name="Ueda T."/>
            <person name="Umeda M."/>
            <person name="Ward J.M."/>
            <person name="Watanabe Y."/>
            <person name="Yazaki K."/>
            <person name="Yokoyama R."/>
            <person name="Yoshitake Y."/>
            <person name="Yotsui I."/>
            <person name="Zachgo S."/>
            <person name="Schmutz J."/>
        </authorList>
    </citation>
    <scope>NUCLEOTIDE SEQUENCE [LARGE SCALE GENOMIC DNA]</scope>
    <source>
        <strain evidence="13">Tak-1</strain>
    </source>
</reference>
<dbReference type="Gramene" id="Mp1g23570.1">
    <property type="protein sequence ID" value="Mp1g23570.1.cds"/>
    <property type="gene ID" value="Mp1g23570"/>
</dbReference>
<keyword evidence="8" id="KW-0150">Chloroplast</keyword>
<keyword evidence="7" id="KW-0809">Transit peptide</keyword>
<reference evidence="14" key="1">
    <citation type="journal article" date="2017" name="Cell">
        <title>Insights into land plant evolution garnered from the Marchantia polymorpha genome.</title>
        <authorList>
            <person name="Bowman J.L."/>
            <person name="Kohchi T."/>
            <person name="Yamato K.T."/>
            <person name="Jenkins J."/>
            <person name="Shu S."/>
            <person name="Ishizaki K."/>
            <person name="Yamaoka S."/>
            <person name="Nishihama R."/>
            <person name="Nakamura Y."/>
            <person name="Berger F."/>
            <person name="Adam C."/>
            <person name="Aki S.S."/>
            <person name="Althoff F."/>
            <person name="Araki T."/>
            <person name="Arteaga-Vazquez M.A."/>
            <person name="Balasubrmanian S."/>
            <person name="Barry K."/>
            <person name="Bauer D."/>
            <person name="Boehm C.R."/>
            <person name="Briginshaw L."/>
            <person name="Caballero-Perez J."/>
            <person name="Catarino B."/>
            <person name="Chen F."/>
            <person name="Chiyoda S."/>
            <person name="Chovatia M."/>
            <person name="Davies K.M."/>
            <person name="Delmans M."/>
            <person name="Demura T."/>
            <person name="Dierschke T."/>
            <person name="Dolan L."/>
            <person name="Dorantes-Acosta A.E."/>
            <person name="Eklund D.M."/>
            <person name="Florent S.N."/>
            <person name="Flores-Sandoval E."/>
            <person name="Fujiyama A."/>
            <person name="Fukuzawa H."/>
            <person name="Galik B."/>
            <person name="Grimanelli D."/>
            <person name="Grimwood J."/>
            <person name="Grossniklaus U."/>
            <person name="Hamada T."/>
            <person name="Haseloff J."/>
            <person name="Hetherington A.J."/>
            <person name="Higo A."/>
            <person name="Hirakawa Y."/>
            <person name="Hundley H.N."/>
            <person name="Ikeda Y."/>
            <person name="Inoue K."/>
            <person name="Inoue S.I."/>
            <person name="Ishida S."/>
            <person name="Jia Q."/>
            <person name="Kakita M."/>
            <person name="Kanazawa T."/>
            <person name="Kawai Y."/>
            <person name="Kawashima T."/>
            <person name="Kennedy M."/>
            <person name="Kinose K."/>
            <person name="Kinoshita T."/>
            <person name="Kohara Y."/>
            <person name="Koide E."/>
            <person name="Komatsu K."/>
            <person name="Kopischke S."/>
            <person name="Kubo M."/>
            <person name="Kyozuka J."/>
            <person name="Lagercrantz U."/>
            <person name="Lin S.S."/>
            <person name="Lindquist E."/>
            <person name="Lipzen A.M."/>
            <person name="Lu C.W."/>
            <person name="De Luna E."/>
            <person name="Martienssen R.A."/>
            <person name="Minamino N."/>
            <person name="Mizutani M."/>
            <person name="Mizutani M."/>
            <person name="Mochizuki N."/>
            <person name="Monte I."/>
            <person name="Mosher R."/>
            <person name="Nagasaki H."/>
            <person name="Nakagami H."/>
            <person name="Naramoto S."/>
            <person name="Nishitani K."/>
            <person name="Ohtani M."/>
            <person name="Okamoto T."/>
            <person name="Okumura M."/>
            <person name="Phillips J."/>
            <person name="Pollak B."/>
            <person name="Reinders A."/>
            <person name="Rovekamp M."/>
            <person name="Sano R."/>
            <person name="Sawa S."/>
            <person name="Schmid M.W."/>
            <person name="Shirakawa M."/>
            <person name="Solano R."/>
            <person name="Spunde A."/>
            <person name="Suetsugu N."/>
            <person name="Sugano S."/>
            <person name="Sugiyama A."/>
            <person name="Sun R."/>
            <person name="Suzuki Y."/>
            <person name="Takenaka M."/>
            <person name="Takezawa D."/>
            <person name="Tomogane H."/>
            <person name="Tsuzuki M."/>
            <person name="Ueda T."/>
            <person name="Umeda M."/>
            <person name="Ward J.M."/>
            <person name="Watanabe Y."/>
            <person name="Yazaki K."/>
            <person name="Yokoyama R."/>
            <person name="Yoshitake Y."/>
            <person name="Yotsui I."/>
            <person name="Zachgo S."/>
            <person name="Schmutz J."/>
        </authorList>
    </citation>
    <scope>NUCLEOTIDE SEQUENCE [LARGE SCALE GENOMIC DNA]</scope>
    <source>
        <strain evidence="14">Tak-1</strain>
    </source>
</reference>
<feature type="domain" description="Glycosyl transferase family 1" evidence="11">
    <location>
        <begin position="537"/>
        <end position="699"/>
    </location>
</feature>
<dbReference type="GO" id="GO:0004373">
    <property type="term" value="F:alpha-1,4-glucan glucosyltransferase (UDP-glucose donor) activity"/>
    <property type="evidence" value="ECO:0007669"/>
    <property type="project" value="InterPro"/>
</dbReference>
<comment type="similarity">
    <text evidence="3 8">Belongs to the glycosyltransferase 1 family. Bacterial/plant glycogen synthase subfamily.</text>
</comment>
<evidence type="ECO:0000256" key="10">
    <source>
        <dbReference type="SAM" id="MobiDB-lite"/>
    </source>
</evidence>
<comment type="catalytic activity">
    <reaction evidence="1">
        <text>[(1-&gt;4)-alpha-D-glucosyl](n) + ADP-alpha-D-glucose = [(1-&gt;4)-alpha-D-glucosyl](n+1) + ADP + H(+)</text>
        <dbReference type="Rhea" id="RHEA:18189"/>
        <dbReference type="Rhea" id="RHEA-COMP:9584"/>
        <dbReference type="Rhea" id="RHEA-COMP:9587"/>
        <dbReference type="ChEBI" id="CHEBI:15378"/>
        <dbReference type="ChEBI" id="CHEBI:15444"/>
        <dbReference type="ChEBI" id="CHEBI:57498"/>
        <dbReference type="ChEBI" id="CHEBI:456216"/>
        <dbReference type="EC" id="2.4.1.21"/>
    </reaction>
</comment>
<accession>A0A2R6WQX4</accession>
<evidence type="ECO:0000256" key="7">
    <source>
        <dbReference type="ARBA" id="ARBA00022946"/>
    </source>
</evidence>
<dbReference type="UniPathway" id="UPA00152"/>
<keyword evidence="4 8" id="KW-0328">Glycosyltransferase</keyword>
<evidence type="ECO:0000256" key="8">
    <source>
        <dbReference type="RuleBase" id="RU361232"/>
    </source>
</evidence>
<dbReference type="EMBL" id="KZ772737">
    <property type="protein sequence ID" value="PTQ36203.1"/>
    <property type="molecule type" value="Genomic_DNA"/>
</dbReference>
<dbReference type="CDD" id="cd03791">
    <property type="entry name" value="GT5_Glycogen_synthase_DULL1-like"/>
    <property type="match status" value="1"/>
</dbReference>
<evidence type="ECO:0000256" key="2">
    <source>
        <dbReference type="ARBA" id="ARBA00004727"/>
    </source>
</evidence>
<dbReference type="AlphaFoldDB" id="A0A2R6WQX4"/>
<evidence type="ECO:0000313" key="13">
    <source>
        <dbReference type="EMBL" id="PTQ36203.1"/>
    </source>
</evidence>
<keyword evidence="9" id="KW-0175">Coiled coil</keyword>
<keyword evidence="5" id="KW-0808">Transferase</keyword>
<keyword evidence="14" id="KW-1185">Reference proteome</keyword>
<name>A0A2R6WQX4_MARPO</name>
<gene>
    <name evidence="13" type="ORF">MARPO_0065s0020</name>
</gene>
<dbReference type="GO" id="GO:0019252">
    <property type="term" value="P:starch biosynthetic process"/>
    <property type="evidence" value="ECO:0007669"/>
    <property type="project" value="UniProtKB-UniRule"/>
</dbReference>
<dbReference type="OrthoDB" id="2018403at2759"/>
<dbReference type="HAMAP" id="MF_00484">
    <property type="entry name" value="Glycogen_synth"/>
    <property type="match status" value="1"/>
</dbReference>
<dbReference type="SUPFAM" id="SSF53756">
    <property type="entry name" value="UDP-Glycosyltransferase/glycogen phosphorylase"/>
    <property type="match status" value="1"/>
</dbReference>
<dbReference type="Pfam" id="PF00534">
    <property type="entry name" value="Glycos_transf_1"/>
    <property type="match status" value="1"/>
</dbReference>
<dbReference type="GO" id="GO:0009501">
    <property type="term" value="C:amyloplast"/>
    <property type="evidence" value="ECO:0007669"/>
    <property type="project" value="UniProtKB-SubCell"/>
</dbReference>
<feature type="region of interest" description="Disordered" evidence="10">
    <location>
        <begin position="133"/>
        <end position="171"/>
    </location>
</feature>
<dbReference type="InterPro" id="IPR011835">
    <property type="entry name" value="GS/SS"/>
</dbReference>
<feature type="coiled-coil region" evidence="9">
    <location>
        <begin position="86"/>
        <end position="127"/>
    </location>
</feature>
<dbReference type="OMA" id="HTTEYRR"/>
<dbReference type="GO" id="GO:0009507">
    <property type="term" value="C:chloroplast"/>
    <property type="evidence" value="ECO:0007669"/>
    <property type="project" value="UniProtKB-SubCell"/>
</dbReference>
<evidence type="ECO:0000256" key="5">
    <source>
        <dbReference type="ARBA" id="ARBA00022679"/>
    </source>
</evidence>
<proteinExistence type="inferred from homology"/>
<protein>
    <recommendedName>
        <fullName evidence="8">Starch synthase, chloroplastic/amyloplastic</fullName>
        <ecNumber evidence="8">2.4.1.-</ecNumber>
    </recommendedName>
</protein>
<dbReference type="NCBIfam" id="TIGR02095">
    <property type="entry name" value="glgA"/>
    <property type="match status" value="1"/>
</dbReference>
<feature type="region of interest" description="Disordered" evidence="10">
    <location>
        <begin position="66"/>
        <end position="86"/>
    </location>
</feature>
<feature type="domain" description="Starch synthase catalytic" evidence="12">
    <location>
        <begin position="234"/>
        <end position="461"/>
    </location>
</feature>
<feature type="compositionally biased region" description="Polar residues" evidence="10">
    <location>
        <begin position="67"/>
        <end position="81"/>
    </location>
</feature>
<evidence type="ECO:0000259" key="12">
    <source>
        <dbReference type="Pfam" id="PF08323"/>
    </source>
</evidence>
<evidence type="ECO:0000256" key="9">
    <source>
        <dbReference type="SAM" id="Coils"/>
    </source>
</evidence>
<evidence type="ECO:0000313" key="14">
    <source>
        <dbReference type="Proteomes" id="UP000244005"/>
    </source>
</evidence>
<dbReference type="GO" id="GO:0009011">
    <property type="term" value="F:alpha-1,4-glucan glucosyltransferase (ADP-glucose donor) activity"/>
    <property type="evidence" value="ECO:0007669"/>
    <property type="project" value="UniProtKB-EC"/>
</dbReference>
<evidence type="ECO:0000256" key="6">
    <source>
        <dbReference type="ARBA" id="ARBA00022922"/>
    </source>
</evidence>
<dbReference type="PANTHER" id="PTHR46083:SF1">
    <property type="entry name" value="GLYCOGEN SYNTHASE 2-RELATED"/>
    <property type="match status" value="1"/>
</dbReference>
<dbReference type="Proteomes" id="UP000244005">
    <property type="component" value="Unassembled WGS sequence"/>
</dbReference>